<dbReference type="PANTHER" id="PTHR43280:SF2">
    <property type="entry name" value="HTH-TYPE TRANSCRIPTIONAL REGULATOR EXSA"/>
    <property type="match status" value="1"/>
</dbReference>
<dbReference type="Proteomes" id="UP000612456">
    <property type="component" value="Unassembled WGS sequence"/>
</dbReference>
<dbReference type="SUPFAM" id="SSF46689">
    <property type="entry name" value="Homeodomain-like"/>
    <property type="match status" value="2"/>
</dbReference>
<dbReference type="Gene3D" id="1.10.10.60">
    <property type="entry name" value="Homeodomain-like"/>
    <property type="match status" value="2"/>
</dbReference>
<dbReference type="InterPro" id="IPR018060">
    <property type="entry name" value="HTH_AraC"/>
</dbReference>
<evidence type="ECO:0000256" key="2">
    <source>
        <dbReference type="ARBA" id="ARBA00023125"/>
    </source>
</evidence>
<dbReference type="InterPro" id="IPR041522">
    <property type="entry name" value="CdaR_GGDEF"/>
</dbReference>
<feature type="domain" description="HTH araC/xylS-type" evidence="5">
    <location>
        <begin position="633"/>
        <end position="732"/>
    </location>
</feature>
<feature type="transmembrane region" description="Helical" evidence="4">
    <location>
        <begin position="9"/>
        <end position="33"/>
    </location>
</feature>
<dbReference type="Pfam" id="PF12833">
    <property type="entry name" value="HTH_18"/>
    <property type="match status" value="1"/>
</dbReference>
<protein>
    <recommendedName>
        <fullName evidence="5">HTH araC/xylS-type domain-containing protein</fullName>
    </recommendedName>
</protein>
<name>A0A916YNR5_9BACL</name>
<evidence type="ECO:0000313" key="7">
    <source>
        <dbReference type="Proteomes" id="UP000612456"/>
    </source>
</evidence>
<dbReference type="GO" id="GO:0043565">
    <property type="term" value="F:sequence-specific DNA binding"/>
    <property type="evidence" value="ECO:0007669"/>
    <property type="project" value="InterPro"/>
</dbReference>
<dbReference type="RefSeq" id="WP_188989470.1">
    <property type="nucleotide sequence ID" value="NZ_BMHP01000001.1"/>
</dbReference>
<comment type="caution">
    <text evidence="6">The sequence shown here is derived from an EMBL/GenBank/DDBJ whole genome shotgun (WGS) entry which is preliminary data.</text>
</comment>
<gene>
    <name evidence="6" type="ORF">GCM10010911_08840</name>
</gene>
<keyword evidence="7" id="KW-1185">Reference proteome</keyword>
<evidence type="ECO:0000256" key="4">
    <source>
        <dbReference type="SAM" id="Phobius"/>
    </source>
</evidence>
<keyword evidence="4" id="KW-0472">Membrane</keyword>
<dbReference type="EMBL" id="BMHP01000001">
    <property type="protein sequence ID" value="GGD53506.1"/>
    <property type="molecule type" value="Genomic_DNA"/>
</dbReference>
<organism evidence="6 7">
    <name type="scientific">Paenibacillus nasutitermitis</name>
    <dbReference type="NCBI Taxonomy" id="1652958"/>
    <lineage>
        <taxon>Bacteria</taxon>
        <taxon>Bacillati</taxon>
        <taxon>Bacillota</taxon>
        <taxon>Bacilli</taxon>
        <taxon>Bacillales</taxon>
        <taxon>Paenibacillaceae</taxon>
        <taxon>Paenibacillus</taxon>
    </lineage>
</organism>
<keyword evidence="3" id="KW-0804">Transcription</keyword>
<dbReference type="Pfam" id="PF17853">
    <property type="entry name" value="GGDEF_2"/>
    <property type="match status" value="1"/>
</dbReference>
<dbReference type="AlphaFoldDB" id="A0A916YNR5"/>
<dbReference type="SMART" id="SM00342">
    <property type="entry name" value="HTH_ARAC"/>
    <property type="match status" value="1"/>
</dbReference>
<sequence>MIAKWKSSYYFRLVLSYTVLALVLIGITGGYLLTNANRMVTSEVSKEARYGLLNVKDLVENNFLRFYEDAFFNKVLMTFNKDSNEEIKYLLEHKAEGNVSRIVRFITDLGLIKEMTAGLDGITVYMREGEYAMDHNRYYTSPDNSKDAAFIHTLDKAVPNHWFKRDKADSPDHQVMTYVFPLPYQSSPANAAGFLYLDISLEHLNTMVRNVLNVPQSHVYMFDENGQLILGGENAEAGEVAAVRREMARSLINKTGDDELSRFGSSIISVLPQNDSVNRWSYAIVKPMNSFLLSANKMKRQVWTACLMALLGGIIISFLMSRQFYLPLKKLLYSIRNLYNGPPPAAGNHEYAAIDHMLMFIDMSMLQMKDQVRTKQITGLITGQQTAAEFGHFPAMPLECRYAVVYMATAPGDSDMLTRMVSEQTGLAAELVSLSATEMALLLFIYDQQKDTFDIVVESLEAMRDFPGAVPFGAGIGTVVESVEAIHHSYQEAMQAYKYCYIRGKDAIIRFEEISSCRETLLLPQVGYDMLQNKVQTGNAAEAGQWMDEMTVTLKTELLSIETIELISLRIATVLSQVVIEQKLHELFPVFGFQEKIRKCTMDETMAMLKEQAVDIARHIQETRNDAHHEKIIQLKSYIAQHMADDLSLEKLAGKVNLSANYVSTLFGSISGESFTEYLNRIRLEQAAFLLVSDRESTVAETAASVGFRNSQYFCTRFKAKFGVTPLQYRGKGKLQESLAK</sequence>
<accession>A0A916YNR5</accession>
<keyword evidence="4" id="KW-0812">Transmembrane</keyword>
<dbReference type="PROSITE" id="PS01124">
    <property type="entry name" value="HTH_ARAC_FAMILY_2"/>
    <property type="match status" value="1"/>
</dbReference>
<dbReference type="PROSITE" id="PS00041">
    <property type="entry name" value="HTH_ARAC_FAMILY_1"/>
    <property type="match status" value="1"/>
</dbReference>
<keyword evidence="2" id="KW-0238">DNA-binding</keyword>
<dbReference type="PANTHER" id="PTHR43280">
    <property type="entry name" value="ARAC-FAMILY TRANSCRIPTIONAL REGULATOR"/>
    <property type="match status" value="1"/>
</dbReference>
<proteinExistence type="predicted"/>
<keyword evidence="1" id="KW-0805">Transcription regulation</keyword>
<dbReference type="GO" id="GO:0003700">
    <property type="term" value="F:DNA-binding transcription factor activity"/>
    <property type="evidence" value="ECO:0007669"/>
    <property type="project" value="InterPro"/>
</dbReference>
<evidence type="ECO:0000256" key="1">
    <source>
        <dbReference type="ARBA" id="ARBA00023015"/>
    </source>
</evidence>
<evidence type="ECO:0000313" key="6">
    <source>
        <dbReference type="EMBL" id="GGD53506.1"/>
    </source>
</evidence>
<dbReference type="InterPro" id="IPR009057">
    <property type="entry name" value="Homeodomain-like_sf"/>
</dbReference>
<evidence type="ECO:0000259" key="5">
    <source>
        <dbReference type="PROSITE" id="PS01124"/>
    </source>
</evidence>
<dbReference type="InterPro" id="IPR020449">
    <property type="entry name" value="Tscrpt_reg_AraC-type_HTH"/>
</dbReference>
<feature type="transmembrane region" description="Helical" evidence="4">
    <location>
        <begin position="302"/>
        <end position="320"/>
    </location>
</feature>
<dbReference type="PRINTS" id="PR00032">
    <property type="entry name" value="HTHARAC"/>
</dbReference>
<reference evidence="6" key="1">
    <citation type="journal article" date="2014" name="Int. J. Syst. Evol. Microbiol.">
        <title>Complete genome sequence of Corynebacterium casei LMG S-19264T (=DSM 44701T), isolated from a smear-ripened cheese.</title>
        <authorList>
            <consortium name="US DOE Joint Genome Institute (JGI-PGF)"/>
            <person name="Walter F."/>
            <person name="Albersmeier A."/>
            <person name="Kalinowski J."/>
            <person name="Ruckert C."/>
        </authorList>
    </citation>
    <scope>NUCLEOTIDE SEQUENCE</scope>
    <source>
        <strain evidence="6">CGMCC 1.15178</strain>
    </source>
</reference>
<dbReference type="InterPro" id="IPR018062">
    <property type="entry name" value="HTH_AraC-typ_CS"/>
</dbReference>
<evidence type="ECO:0000256" key="3">
    <source>
        <dbReference type="ARBA" id="ARBA00023163"/>
    </source>
</evidence>
<reference evidence="6" key="2">
    <citation type="submission" date="2020-09" db="EMBL/GenBank/DDBJ databases">
        <authorList>
            <person name="Sun Q."/>
            <person name="Zhou Y."/>
        </authorList>
    </citation>
    <scope>NUCLEOTIDE SEQUENCE</scope>
    <source>
        <strain evidence="6">CGMCC 1.15178</strain>
    </source>
</reference>
<keyword evidence="4" id="KW-1133">Transmembrane helix</keyword>